<evidence type="ECO:0000313" key="3">
    <source>
        <dbReference type="Proteomes" id="UP000299102"/>
    </source>
</evidence>
<feature type="signal peptide" evidence="1">
    <location>
        <begin position="1"/>
        <end position="19"/>
    </location>
</feature>
<reference evidence="2 3" key="1">
    <citation type="journal article" date="2019" name="Commun. Biol.">
        <title>The bagworm genome reveals a unique fibroin gene that provides high tensile strength.</title>
        <authorList>
            <person name="Kono N."/>
            <person name="Nakamura H."/>
            <person name="Ohtoshi R."/>
            <person name="Tomita M."/>
            <person name="Numata K."/>
            <person name="Arakawa K."/>
        </authorList>
    </citation>
    <scope>NUCLEOTIDE SEQUENCE [LARGE SCALE GENOMIC DNA]</scope>
</reference>
<keyword evidence="1" id="KW-0732">Signal</keyword>
<name>A0A4C1VIR0_EUMVA</name>
<evidence type="ECO:0000256" key="1">
    <source>
        <dbReference type="SAM" id="SignalP"/>
    </source>
</evidence>
<protein>
    <submittedName>
        <fullName evidence="2">Uncharacterized protein</fullName>
    </submittedName>
</protein>
<dbReference type="EMBL" id="BGZK01000344">
    <property type="protein sequence ID" value="GBP38177.1"/>
    <property type="molecule type" value="Genomic_DNA"/>
</dbReference>
<keyword evidence="3" id="KW-1185">Reference proteome</keyword>
<sequence length="217" mass="24480">MSTFLLVKTCLVLLGLSVSHHQQKRFWMKVEVVMMIQNFRMTMMPNICHFRQKEIQQNLSDDEELPPQVAASVRLMEAEMDVDHEKLLSDNDKQPLPNAKSKQPLAASNNQLLTHLPTTTPQGTRAGEECEAHMCEDYKYDYGGIDLKIKRSPCTNGKKEGLKWCHQPQLALSNDLHPLGEIPPATKSALEMTFASTVFSFHFLPALYSDLVADGLP</sequence>
<organism evidence="2 3">
    <name type="scientific">Eumeta variegata</name>
    <name type="common">Bagworm moth</name>
    <name type="synonym">Eumeta japonica</name>
    <dbReference type="NCBI Taxonomy" id="151549"/>
    <lineage>
        <taxon>Eukaryota</taxon>
        <taxon>Metazoa</taxon>
        <taxon>Ecdysozoa</taxon>
        <taxon>Arthropoda</taxon>
        <taxon>Hexapoda</taxon>
        <taxon>Insecta</taxon>
        <taxon>Pterygota</taxon>
        <taxon>Neoptera</taxon>
        <taxon>Endopterygota</taxon>
        <taxon>Lepidoptera</taxon>
        <taxon>Glossata</taxon>
        <taxon>Ditrysia</taxon>
        <taxon>Tineoidea</taxon>
        <taxon>Psychidae</taxon>
        <taxon>Oiketicinae</taxon>
        <taxon>Eumeta</taxon>
    </lineage>
</organism>
<proteinExistence type="predicted"/>
<evidence type="ECO:0000313" key="2">
    <source>
        <dbReference type="EMBL" id="GBP38177.1"/>
    </source>
</evidence>
<feature type="chain" id="PRO_5020028445" evidence="1">
    <location>
        <begin position="20"/>
        <end position="217"/>
    </location>
</feature>
<dbReference type="OrthoDB" id="75807at2759"/>
<comment type="caution">
    <text evidence="2">The sequence shown here is derived from an EMBL/GenBank/DDBJ whole genome shotgun (WGS) entry which is preliminary data.</text>
</comment>
<gene>
    <name evidence="2" type="ORF">EVAR_80463_1</name>
</gene>
<dbReference type="Proteomes" id="UP000299102">
    <property type="component" value="Unassembled WGS sequence"/>
</dbReference>
<accession>A0A4C1VIR0</accession>
<dbReference type="AlphaFoldDB" id="A0A4C1VIR0"/>